<dbReference type="Proteomes" id="UP000565441">
    <property type="component" value="Unassembled WGS sequence"/>
</dbReference>
<reference evidence="1 2" key="1">
    <citation type="journal article" date="2020" name="ISME J.">
        <title>Uncovering the hidden diversity of litter-decomposition mechanisms in mushroom-forming fungi.</title>
        <authorList>
            <person name="Floudas D."/>
            <person name="Bentzer J."/>
            <person name="Ahren D."/>
            <person name="Johansson T."/>
            <person name="Persson P."/>
            <person name="Tunlid A."/>
        </authorList>
    </citation>
    <scope>NUCLEOTIDE SEQUENCE [LARGE SCALE GENOMIC DNA]</scope>
    <source>
        <strain evidence="1 2">CBS 661.87</strain>
    </source>
</reference>
<comment type="caution">
    <text evidence="1">The sequence shown here is derived from an EMBL/GenBank/DDBJ whole genome shotgun (WGS) entry which is preliminary data.</text>
</comment>
<sequence length="135" mass="14757">MLCINSPLGVKSKRTLLRPEMASPTTLCPENGTNIMTSYGYSLLGSFFSSAIWGASSLQVFIYFMNSADSDPTAVNVLIACLWVLDTVNEILVLKSNWPVLILNYGKLAGLLEIQPYAALAPSSDGELKHFKRPQ</sequence>
<keyword evidence="2" id="KW-1185">Reference proteome</keyword>
<dbReference type="OrthoDB" id="3161836at2759"/>
<proteinExistence type="predicted"/>
<dbReference type="EMBL" id="JAACJP010000001">
    <property type="protein sequence ID" value="KAF5388332.1"/>
    <property type="molecule type" value="Genomic_DNA"/>
</dbReference>
<accession>A0A8H5HRT2</accession>
<protein>
    <submittedName>
        <fullName evidence="1">Uncharacterized protein</fullName>
    </submittedName>
</protein>
<evidence type="ECO:0000313" key="2">
    <source>
        <dbReference type="Proteomes" id="UP000565441"/>
    </source>
</evidence>
<organism evidence="1 2">
    <name type="scientific">Tricholomella constricta</name>
    <dbReference type="NCBI Taxonomy" id="117010"/>
    <lineage>
        <taxon>Eukaryota</taxon>
        <taxon>Fungi</taxon>
        <taxon>Dikarya</taxon>
        <taxon>Basidiomycota</taxon>
        <taxon>Agaricomycotina</taxon>
        <taxon>Agaricomycetes</taxon>
        <taxon>Agaricomycetidae</taxon>
        <taxon>Agaricales</taxon>
        <taxon>Tricholomatineae</taxon>
        <taxon>Lyophyllaceae</taxon>
        <taxon>Tricholomella</taxon>
    </lineage>
</organism>
<dbReference type="AlphaFoldDB" id="A0A8H5HRT2"/>
<gene>
    <name evidence="1" type="ORF">D9615_000801</name>
</gene>
<name>A0A8H5HRT2_9AGAR</name>
<evidence type="ECO:0000313" key="1">
    <source>
        <dbReference type="EMBL" id="KAF5388332.1"/>
    </source>
</evidence>